<reference evidence="2 3" key="1">
    <citation type="submission" date="2016-09" db="EMBL/GenBank/DDBJ databases">
        <title>Extensive genetic diversity and differential bi-allelic expression allows diatom success in the polar Southern Ocean.</title>
        <authorList>
            <consortium name="DOE Joint Genome Institute"/>
            <person name="Mock T."/>
            <person name="Otillar R.P."/>
            <person name="Strauss J."/>
            <person name="Dupont C."/>
            <person name="Frickenhaus S."/>
            <person name="Maumus F."/>
            <person name="Mcmullan M."/>
            <person name="Sanges R."/>
            <person name="Schmutz J."/>
            <person name="Toseland A."/>
            <person name="Valas R."/>
            <person name="Veluchamy A."/>
            <person name="Ward B.J."/>
            <person name="Allen A."/>
            <person name="Barry K."/>
            <person name="Falciatore A."/>
            <person name="Ferrante M."/>
            <person name="Fortunato A.E."/>
            <person name="Gloeckner G."/>
            <person name="Gruber A."/>
            <person name="Hipkin R."/>
            <person name="Janech M."/>
            <person name="Kroth P."/>
            <person name="Leese F."/>
            <person name="Lindquist E."/>
            <person name="Lyon B.R."/>
            <person name="Martin J."/>
            <person name="Mayer C."/>
            <person name="Parker M."/>
            <person name="Quesneville H."/>
            <person name="Raymond J."/>
            <person name="Uhlig C."/>
            <person name="Valentin K.U."/>
            <person name="Worden A.Z."/>
            <person name="Armbrust E.V."/>
            <person name="Bowler C."/>
            <person name="Green B."/>
            <person name="Moulton V."/>
            <person name="Van Oosterhout C."/>
            <person name="Grigoriev I."/>
        </authorList>
    </citation>
    <scope>NUCLEOTIDE SEQUENCE [LARGE SCALE GENOMIC DNA]</scope>
    <source>
        <strain evidence="2 3">CCMP1102</strain>
    </source>
</reference>
<dbReference type="Proteomes" id="UP000095751">
    <property type="component" value="Unassembled WGS sequence"/>
</dbReference>
<dbReference type="AlphaFoldDB" id="A0A1E7FUM0"/>
<dbReference type="KEGG" id="fcy:FRACYDRAFT_178083"/>
<keyword evidence="3" id="KW-1185">Reference proteome</keyword>
<organism evidence="2 3">
    <name type="scientific">Fragilariopsis cylindrus CCMP1102</name>
    <dbReference type="NCBI Taxonomy" id="635003"/>
    <lineage>
        <taxon>Eukaryota</taxon>
        <taxon>Sar</taxon>
        <taxon>Stramenopiles</taxon>
        <taxon>Ochrophyta</taxon>
        <taxon>Bacillariophyta</taxon>
        <taxon>Bacillariophyceae</taxon>
        <taxon>Bacillariophycidae</taxon>
        <taxon>Bacillariales</taxon>
        <taxon>Bacillariaceae</taxon>
        <taxon>Fragilariopsis</taxon>
    </lineage>
</organism>
<evidence type="ECO:0000313" key="3">
    <source>
        <dbReference type="Proteomes" id="UP000095751"/>
    </source>
</evidence>
<protein>
    <submittedName>
        <fullName evidence="2">Uncharacterized protein</fullName>
    </submittedName>
</protein>
<name>A0A1E7FUM0_9STRA</name>
<dbReference type="OrthoDB" id="41651at2759"/>
<proteinExistence type="predicted"/>
<feature type="transmembrane region" description="Helical" evidence="1">
    <location>
        <begin position="59"/>
        <end position="78"/>
    </location>
</feature>
<dbReference type="EMBL" id="KV784353">
    <property type="protein sequence ID" value="OEU21805.1"/>
    <property type="molecule type" value="Genomic_DNA"/>
</dbReference>
<keyword evidence="1" id="KW-0812">Transmembrane</keyword>
<keyword evidence="1" id="KW-1133">Transmembrane helix</keyword>
<evidence type="ECO:0000256" key="1">
    <source>
        <dbReference type="SAM" id="Phobius"/>
    </source>
</evidence>
<dbReference type="InParanoid" id="A0A1E7FUM0"/>
<keyword evidence="1" id="KW-0472">Membrane</keyword>
<sequence>MIFGRGNKNDDVDKEEKQFIPGKKINIAQRKKLGMNDDEEEYDLNVALENSTDPFISKLIAGSLIVSIFSLLIYAIVIPATTDYGEGVCNALLTGGRC</sequence>
<evidence type="ECO:0000313" key="2">
    <source>
        <dbReference type="EMBL" id="OEU21805.1"/>
    </source>
</evidence>
<gene>
    <name evidence="2" type="ORF">FRACYDRAFT_178083</name>
</gene>
<accession>A0A1E7FUM0</accession>